<evidence type="ECO:0000313" key="2">
    <source>
        <dbReference type="Proteomes" id="UP000786693"/>
    </source>
</evidence>
<evidence type="ECO:0000313" key="1">
    <source>
        <dbReference type="EMBL" id="GIT96329.1"/>
    </source>
</evidence>
<reference evidence="1 2" key="1">
    <citation type="submission" date="2021-05" db="EMBL/GenBank/DDBJ databases">
        <title>Bacteria Genome sequencing.</title>
        <authorList>
            <person name="Takabe Y."/>
            <person name="Nakajima Y."/>
            <person name="Suzuki S."/>
            <person name="Shiozaki T."/>
        </authorList>
    </citation>
    <scope>NUCLEOTIDE SEQUENCE [LARGE SCALE GENOMIC DNA]</scope>
    <source>
        <strain evidence="1 2">AI_62</strain>
    </source>
</reference>
<accession>A0ABQ4NQ14</accession>
<gene>
    <name evidence="1" type="ORF">JANAI62_29520</name>
</gene>
<comment type="caution">
    <text evidence="1">The sequence shown here is derived from an EMBL/GenBank/DDBJ whole genome shotgun (WGS) entry which is preliminary data.</text>
</comment>
<organism evidence="1 2">
    <name type="scientific">Jannaschia pagri</name>
    <dbReference type="NCBI Taxonomy" id="2829797"/>
    <lineage>
        <taxon>Bacteria</taxon>
        <taxon>Pseudomonadati</taxon>
        <taxon>Pseudomonadota</taxon>
        <taxon>Alphaproteobacteria</taxon>
        <taxon>Rhodobacterales</taxon>
        <taxon>Roseobacteraceae</taxon>
        <taxon>Jannaschia</taxon>
    </lineage>
</organism>
<protein>
    <submittedName>
        <fullName evidence="1">Uncharacterized protein</fullName>
    </submittedName>
</protein>
<dbReference type="Proteomes" id="UP000786693">
    <property type="component" value="Unassembled WGS sequence"/>
</dbReference>
<proteinExistence type="predicted"/>
<dbReference type="EMBL" id="BPFH01000005">
    <property type="protein sequence ID" value="GIT96329.1"/>
    <property type="molecule type" value="Genomic_DNA"/>
</dbReference>
<keyword evidence="2" id="KW-1185">Reference proteome</keyword>
<name>A0ABQ4NQ14_9RHOB</name>
<sequence>MGRGAAARRGAGAAALRGARAAGAAVRGGVATRRGAGSSIRRGVAAAGALRITGSAAATGAVVAGVVAVAASTEGRGVGAAVTWRGSGAGVGAGATVGVSALRDGAAPQTTLRSRFTRGTQRVAPSTPARMKMHPRLSTYCAPVKLLGGISAGPEMEREPCAQTPLAAAIALAATTPIAKDLNMPNSPFVRRPPPRRFFRTLHDRPIPSKVCGHGKTPLFRAKHAVTRIP</sequence>